<feature type="coiled-coil region" evidence="1">
    <location>
        <begin position="115"/>
        <end position="151"/>
    </location>
</feature>
<evidence type="ECO:0000256" key="1">
    <source>
        <dbReference type="SAM" id="Coils"/>
    </source>
</evidence>
<feature type="compositionally biased region" description="Polar residues" evidence="2">
    <location>
        <begin position="45"/>
        <end position="55"/>
    </location>
</feature>
<feature type="region of interest" description="Disordered" evidence="2">
    <location>
        <begin position="36"/>
        <end position="111"/>
    </location>
</feature>
<sequence>MVTKKLIFAGGAAALAAAFAVFAQVPDRLMETFEKQKSQAAAAAPQTNTKQNRIQTDGKPDQSKSQAAAAKPAGEAGSAGQASRHETENTAAPKRQQGTASAADVNPVTGKPLSLEDKIREFEEAQLDAKIAAERLAAKKAEIEMKKLENEMRSGTPSSDRIEEAIRKLESLSAQQKKTAKPAAPEPPPAPPAPALPRLVGIMTANGERVALIETGGKIITARSGDTVLGARVGEIDDKGAVINGMRVTTDSRPARIAWSSQGERPRVEQAGPPAVLSTPAPPQAVPPERGAPPFGNLGLPFAPMPNPAR</sequence>
<evidence type="ECO:0000256" key="3">
    <source>
        <dbReference type="SAM" id="SignalP"/>
    </source>
</evidence>
<gene>
    <name evidence="4" type="ORF">FR698_09575</name>
</gene>
<reference evidence="4 5" key="1">
    <citation type="submission" date="2019-08" db="EMBL/GenBank/DDBJ databases">
        <title>Pelomicrobium methylotrophicum gen. nov., sp. nov. a moderately thermophilic, facultatively anaerobic, lithoautotrophic and methylotrophic bacterium isolated from a terrestrial mud volcano.</title>
        <authorList>
            <person name="Slobodkina G.B."/>
            <person name="Merkel A.Y."/>
            <person name="Slobodkin A.I."/>
        </authorList>
    </citation>
    <scope>NUCLEOTIDE SEQUENCE [LARGE SCALE GENOMIC DNA]</scope>
    <source>
        <strain evidence="4 5">SM250</strain>
    </source>
</reference>
<feature type="region of interest" description="Disordered" evidence="2">
    <location>
        <begin position="173"/>
        <end position="195"/>
    </location>
</feature>
<dbReference type="Proteomes" id="UP000321201">
    <property type="component" value="Unassembled WGS sequence"/>
</dbReference>
<evidence type="ECO:0000256" key="2">
    <source>
        <dbReference type="SAM" id="MobiDB-lite"/>
    </source>
</evidence>
<feature type="compositionally biased region" description="Low complexity" evidence="2">
    <location>
        <begin position="63"/>
        <end position="80"/>
    </location>
</feature>
<evidence type="ECO:0000313" key="4">
    <source>
        <dbReference type="EMBL" id="TXF11579.1"/>
    </source>
</evidence>
<dbReference type="InParanoid" id="A0A5C7EU82"/>
<keyword evidence="1" id="KW-0175">Coiled coil</keyword>
<keyword evidence="3" id="KW-0732">Signal</keyword>
<name>A0A5C7EU82_9PROT</name>
<dbReference type="RefSeq" id="WP_147799978.1">
    <property type="nucleotide sequence ID" value="NZ_VPFL01000012.1"/>
</dbReference>
<protein>
    <recommendedName>
        <fullName evidence="6">Type IV pilus biogenesis protein PilP</fullName>
    </recommendedName>
</protein>
<comment type="caution">
    <text evidence="4">The sequence shown here is derived from an EMBL/GenBank/DDBJ whole genome shotgun (WGS) entry which is preliminary data.</text>
</comment>
<dbReference type="EMBL" id="VPFL01000012">
    <property type="protein sequence ID" value="TXF11579.1"/>
    <property type="molecule type" value="Genomic_DNA"/>
</dbReference>
<feature type="compositionally biased region" description="Pro residues" evidence="2">
    <location>
        <begin position="184"/>
        <end position="195"/>
    </location>
</feature>
<evidence type="ECO:0008006" key="6">
    <source>
        <dbReference type="Google" id="ProtNLM"/>
    </source>
</evidence>
<organism evidence="4 5">
    <name type="scientific">Pelomicrobium methylotrophicum</name>
    <dbReference type="NCBI Taxonomy" id="2602750"/>
    <lineage>
        <taxon>Bacteria</taxon>
        <taxon>Pseudomonadati</taxon>
        <taxon>Pseudomonadota</taxon>
        <taxon>Hydrogenophilia</taxon>
        <taxon>Hydrogenophilia incertae sedis</taxon>
        <taxon>Pelomicrobium</taxon>
    </lineage>
</organism>
<proteinExistence type="predicted"/>
<feature type="region of interest" description="Disordered" evidence="2">
    <location>
        <begin position="260"/>
        <end position="310"/>
    </location>
</feature>
<accession>A0A5C7EU82</accession>
<dbReference type="AlphaFoldDB" id="A0A5C7EU82"/>
<evidence type="ECO:0000313" key="5">
    <source>
        <dbReference type="Proteomes" id="UP000321201"/>
    </source>
</evidence>
<feature type="chain" id="PRO_5022761305" description="Type IV pilus biogenesis protein PilP" evidence="3">
    <location>
        <begin position="24"/>
        <end position="310"/>
    </location>
</feature>
<feature type="signal peptide" evidence="3">
    <location>
        <begin position="1"/>
        <end position="23"/>
    </location>
</feature>
<keyword evidence="5" id="KW-1185">Reference proteome</keyword>